<accession>A0ABV2HVB4</accession>
<gene>
    <name evidence="2" type="ORF">ABID26_003941</name>
</gene>
<dbReference type="RefSeq" id="WP_292374201.1">
    <property type="nucleotide sequence ID" value="NZ_JBEPLM010000007.1"/>
</dbReference>
<dbReference type="Proteomes" id="UP001549036">
    <property type="component" value="Unassembled WGS sequence"/>
</dbReference>
<evidence type="ECO:0000256" key="1">
    <source>
        <dbReference type="SAM" id="MobiDB-lite"/>
    </source>
</evidence>
<sequence length="92" mass="10291">MHQNALSLAMQPAILIPPPPFRAALCESGMHFGFRVPASPPRELGLMKIKVVQLEKFRAQSRQRPAMPGMSSRGSALQNIRLEQQGRTEVWL</sequence>
<feature type="region of interest" description="Disordered" evidence="1">
    <location>
        <begin position="60"/>
        <end position="79"/>
    </location>
</feature>
<organism evidence="2 3">
    <name type="scientific">Mesorhizobium shonense</name>
    <dbReference type="NCBI Taxonomy" id="1209948"/>
    <lineage>
        <taxon>Bacteria</taxon>
        <taxon>Pseudomonadati</taxon>
        <taxon>Pseudomonadota</taxon>
        <taxon>Alphaproteobacteria</taxon>
        <taxon>Hyphomicrobiales</taxon>
        <taxon>Phyllobacteriaceae</taxon>
        <taxon>Mesorhizobium</taxon>
    </lineage>
</organism>
<name>A0ABV2HVB4_9HYPH</name>
<comment type="caution">
    <text evidence="2">The sequence shown here is derived from an EMBL/GenBank/DDBJ whole genome shotgun (WGS) entry which is preliminary data.</text>
</comment>
<evidence type="ECO:0000313" key="2">
    <source>
        <dbReference type="EMBL" id="MET3594533.1"/>
    </source>
</evidence>
<protein>
    <submittedName>
        <fullName evidence="2">Uncharacterized protein</fullName>
    </submittedName>
</protein>
<dbReference type="EMBL" id="JBEPLM010000007">
    <property type="protein sequence ID" value="MET3594533.1"/>
    <property type="molecule type" value="Genomic_DNA"/>
</dbReference>
<reference evidence="2 3" key="1">
    <citation type="submission" date="2024-06" db="EMBL/GenBank/DDBJ databases">
        <title>Genomic Encyclopedia of Type Strains, Phase IV (KMG-IV): sequencing the most valuable type-strain genomes for metagenomic binning, comparative biology and taxonomic classification.</title>
        <authorList>
            <person name="Goeker M."/>
        </authorList>
    </citation>
    <scope>NUCLEOTIDE SEQUENCE [LARGE SCALE GENOMIC DNA]</scope>
    <source>
        <strain evidence="2 3">DSM 29846</strain>
    </source>
</reference>
<proteinExistence type="predicted"/>
<keyword evidence="3" id="KW-1185">Reference proteome</keyword>
<evidence type="ECO:0000313" key="3">
    <source>
        <dbReference type="Proteomes" id="UP001549036"/>
    </source>
</evidence>